<sequence length="104" mass="11889">MTSHTSRIWTTSLSKQIARSQQQIRILSIDDATIEAHQQFIDLAQRVMALLYRDESLLEVIARLERYTLQMPSSQSHISEQIMLALRLNSPDLLTSPTPVTPEL</sequence>
<gene>
    <name evidence="1" type="ORF">IQ266_07250</name>
</gene>
<reference evidence="1" key="1">
    <citation type="submission" date="2020-10" db="EMBL/GenBank/DDBJ databases">
        <authorList>
            <person name="Castelo-Branco R."/>
            <person name="Eusebio N."/>
            <person name="Adriana R."/>
            <person name="Vieira A."/>
            <person name="Brugerolle De Fraissinette N."/>
            <person name="Rezende De Castro R."/>
            <person name="Schneider M.P."/>
            <person name="Vasconcelos V."/>
            <person name="Leao P.N."/>
        </authorList>
    </citation>
    <scope>NUCLEOTIDE SEQUENCE</scope>
    <source>
        <strain evidence="1">LEGE 11480</strain>
    </source>
</reference>
<protein>
    <submittedName>
        <fullName evidence="1">Uncharacterized protein</fullName>
    </submittedName>
</protein>
<evidence type="ECO:0000313" key="1">
    <source>
        <dbReference type="EMBL" id="MBE9029556.1"/>
    </source>
</evidence>
<comment type="caution">
    <text evidence="1">The sequence shown here is derived from an EMBL/GenBank/DDBJ whole genome shotgun (WGS) entry which is preliminary data.</text>
</comment>
<dbReference type="Proteomes" id="UP000625316">
    <property type="component" value="Unassembled WGS sequence"/>
</dbReference>
<proteinExistence type="predicted"/>
<evidence type="ECO:0000313" key="2">
    <source>
        <dbReference type="Proteomes" id="UP000625316"/>
    </source>
</evidence>
<dbReference type="RefSeq" id="WP_264324373.1">
    <property type="nucleotide sequence ID" value="NZ_JADEXQ010000018.1"/>
</dbReference>
<keyword evidence="2" id="KW-1185">Reference proteome</keyword>
<accession>A0A928VJ53</accession>
<dbReference type="AlphaFoldDB" id="A0A928VJ53"/>
<organism evidence="1 2">
    <name type="scientific">Romeriopsis navalis LEGE 11480</name>
    <dbReference type="NCBI Taxonomy" id="2777977"/>
    <lineage>
        <taxon>Bacteria</taxon>
        <taxon>Bacillati</taxon>
        <taxon>Cyanobacteriota</taxon>
        <taxon>Cyanophyceae</taxon>
        <taxon>Leptolyngbyales</taxon>
        <taxon>Leptolyngbyaceae</taxon>
        <taxon>Romeriopsis</taxon>
        <taxon>Romeriopsis navalis</taxon>
    </lineage>
</organism>
<dbReference type="EMBL" id="JADEXQ010000018">
    <property type="protein sequence ID" value="MBE9029556.1"/>
    <property type="molecule type" value="Genomic_DNA"/>
</dbReference>
<name>A0A928VJ53_9CYAN</name>